<evidence type="ECO:0000313" key="2">
    <source>
        <dbReference type="Proteomes" id="UP000322234"/>
    </source>
</evidence>
<dbReference type="EMBL" id="VBQZ03000020">
    <property type="protein sequence ID" value="MXQ84295.1"/>
    <property type="molecule type" value="Genomic_DNA"/>
</dbReference>
<dbReference type="Proteomes" id="UP000322234">
    <property type="component" value="Unassembled WGS sequence"/>
</dbReference>
<organism evidence="1 2">
    <name type="scientific">Bos mutus</name>
    <name type="common">wild yak</name>
    <dbReference type="NCBI Taxonomy" id="72004"/>
    <lineage>
        <taxon>Eukaryota</taxon>
        <taxon>Metazoa</taxon>
        <taxon>Chordata</taxon>
        <taxon>Craniata</taxon>
        <taxon>Vertebrata</taxon>
        <taxon>Euteleostomi</taxon>
        <taxon>Mammalia</taxon>
        <taxon>Eutheria</taxon>
        <taxon>Laurasiatheria</taxon>
        <taxon>Artiodactyla</taxon>
        <taxon>Ruminantia</taxon>
        <taxon>Pecora</taxon>
        <taxon>Bovidae</taxon>
        <taxon>Bovinae</taxon>
        <taxon>Bos</taxon>
    </lineage>
</organism>
<reference evidence="1" key="1">
    <citation type="submission" date="2019-10" db="EMBL/GenBank/DDBJ databases">
        <title>The sequence and de novo assembly of the wild yak genome.</title>
        <authorList>
            <person name="Liu Y."/>
        </authorList>
    </citation>
    <scope>NUCLEOTIDE SEQUENCE [LARGE SCALE GENOMIC DNA]</scope>
    <source>
        <strain evidence="1">WY2019</strain>
    </source>
</reference>
<dbReference type="AlphaFoldDB" id="A0A6B0R360"/>
<gene>
    <name evidence="1" type="ORF">E5288_WYG014152</name>
</gene>
<protein>
    <submittedName>
        <fullName evidence="1">Uncharacterized protein</fullName>
    </submittedName>
</protein>
<name>A0A6B0R360_9CETA</name>
<comment type="caution">
    <text evidence="1">The sequence shown here is derived from an EMBL/GenBank/DDBJ whole genome shotgun (WGS) entry which is preliminary data.</text>
</comment>
<sequence>MRKIRRNLIDEVPQKPRVFSETFVGDICGDEDKAVVKPAFTIQQMKTFPLFPNWLYTLFDEARNTSDF</sequence>
<evidence type="ECO:0000313" key="1">
    <source>
        <dbReference type="EMBL" id="MXQ84295.1"/>
    </source>
</evidence>
<accession>A0A6B0R360</accession>
<keyword evidence="2" id="KW-1185">Reference proteome</keyword>
<proteinExistence type="predicted"/>